<protein>
    <submittedName>
        <fullName evidence="3">DUF3575 domain-containing protein</fullName>
    </submittedName>
</protein>
<evidence type="ECO:0000256" key="1">
    <source>
        <dbReference type="SAM" id="MobiDB-lite"/>
    </source>
</evidence>
<dbReference type="EMBL" id="CP039396">
    <property type="protein sequence ID" value="QCD42022.1"/>
    <property type="molecule type" value="Genomic_DNA"/>
</dbReference>
<dbReference type="Pfam" id="PF12099">
    <property type="entry name" value="DUF3575"/>
    <property type="match status" value="1"/>
</dbReference>
<evidence type="ECO:0000313" key="4">
    <source>
        <dbReference type="Proteomes" id="UP000297149"/>
    </source>
</evidence>
<feature type="compositionally biased region" description="Polar residues" evidence="1">
    <location>
        <begin position="186"/>
        <end position="196"/>
    </location>
</feature>
<dbReference type="InterPro" id="IPR036737">
    <property type="entry name" value="OmpA-like_sf"/>
</dbReference>
<organism evidence="3 4">
    <name type="scientific">Duncaniella dubosii</name>
    <dbReference type="NCBI Taxonomy" id="2518971"/>
    <lineage>
        <taxon>Bacteria</taxon>
        <taxon>Pseudomonadati</taxon>
        <taxon>Bacteroidota</taxon>
        <taxon>Bacteroidia</taxon>
        <taxon>Bacteroidales</taxon>
        <taxon>Muribaculaceae</taxon>
        <taxon>Duncaniella</taxon>
    </lineage>
</organism>
<dbReference type="KEGG" id="ddb:E7747_06880"/>
<dbReference type="Gene3D" id="3.30.1330.60">
    <property type="entry name" value="OmpA-like domain"/>
    <property type="match status" value="1"/>
</dbReference>
<proteinExistence type="predicted"/>
<evidence type="ECO:0000256" key="2">
    <source>
        <dbReference type="SAM" id="Phobius"/>
    </source>
</evidence>
<name>A0A4P7W2I1_9BACT</name>
<dbReference type="AlphaFoldDB" id="A0A4P7W2I1"/>
<evidence type="ECO:0000313" key="3">
    <source>
        <dbReference type="EMBL" id="QCD42022.1"/>
    </source>
</evidence>
<sequence length="399" mass="44350">MKNSCKLYNYIPILSNCRGVLSLVMLLITSNLMGGAKSSSSNSERVFSEKIHFSTASSTIERNLVNNSFSIDNIARFLSEADTLRELSIEVIGSASPEGNHTYNISLAKKRASALCDYFRLPANTGIKTVIHNPASESSWPQLRYAEFRASFFPSKISDDNASVNDGDPDKNKNDISHTDGPPTISDDSSPNLQTDNKPENTPPPTISSSNSTRGPLHIIAGTNLLYDAALIPNIGIGICLNNRYTLWADWMYAWWSNRDKRKYWRIYGGDIEVRIQLGHGRSENPFSGHRIGAYASILTYDIQAGRSHTGIMGDKFNYAAGISYGYSLPISSRLNLDFSIGIGYMWGKYMKQHLVDTHDVWQSTHNRSWFGPTKAEIGLSWLIGDGNINTKSTRGDRK</sequence>
<feature type="compositionally biased region" description="Basic and acidic residues" evidence="1">
    <location>
        <begin position="168"/>
        <end position="178"/>
    </location>
</feature>
<accession>A0A4P7W2I1</accession>
<feature type="transmembrane region" description="Helical" evidence="2">
    <location>
        <begin position="7"/>
        <end position="28"/>
    </location>
</feature>
<dbReference type="Proteomes" id="UP000297149">
    <property type="component" value="Chromosome"/>
</dbReference>
<keyword evidence="2" id="KW-0812">Transmembrane</keyword>
<gene>
    <name evidence="3" type="ORF">E7747_06880</name>
</gene>
<keyword evidence="2" id="KW-1133">Transmembrane helix</keyword>
<keyword evidence="2" id="KW-0472">Membrane</keyword>
<keyword evidence="4" id="KW-1185">Reference proteome</keyword>
<dbReference type="InterPro" id="IPR021958">
    <property type="entry name" value="DUF3575"/>
</dbReference>
<feature type="region of interest" description="Disordered" evidence="1">
    <location>
        <begin position="159"/>
        <end position="214"/>
    </location>
</feature>
<reference evidence="4" key="1">
    <citation type="submission" date="2019-02" db="EMBL/GenBank/DDBJ databases">
        <title>Isolation and identification of novel species under the genus Muribaculum.</title>
        <authorList>
            <person name="Miyake S."/>
            <person name="Ding Y."/>
            <person name="Low A."/>
            <person name="Soh M."/>
            <person name="Seedorf H."/>
        </authorList>
    </citation>
    <scope>NUCLEOTIDE SEQUENCE [LARGE SCALE GENOMIC DNA]</scope>
    <source>
        <strain evidence="4">H5</strain>
    </source>
</reference>
<dbReference type="SUPFAM" id="SSF103088">
    <property type="entry name" value="OmpA-like"/>
    <property type="match status" value="1"/>
</dbReference>